<evidence type="ECO:0000313" key="1">
    <source>
        <dbReference type="EMBL" id="GGA14843.1"/>
    </source>
</evidence>
<evidence type="ECO:0000313" key="2">
    <source>
        <dbReference type="Proteomes" id="UP000615455"/>
    </source>
</evidence>
<accession>A0ABQ1FIM1</accession>
<dbReference type="EMBL" id="BMHE01000078">
    <property type="protein sequence ID" value="GGA14843.1"/>
    <property type="molecule type" value="Genomic_DNA"/>
</dbReference>
<comment type="caution">
    <text evidence="1">The sequence shown here is derived from an EMBL/GenBank/DDBJ whole genome shotgun (WGS) entry which is preliminary data.</text>
</comment>
<sequence length="271" mass="32305">MTIFHLYNFIEQGKYTEMKKCEFITSSIKDNVRLYQMNTEDMRIEWKEIGVVSKFVSNKEYNWDKDVLKEMFYDLGILVHACSICIEKLDENQLSILLNSNMIQKEQFVRFSPNYKLKFQFNGDIWWADMNIQDQLAVWQEYHRKLEILSIEWHKLRKLACSSRILLNEKKVVSDYGTISLLEAKPAVLVQHFLSIFGINELFDVVVIDISRVGELAARGYICMSEVNKYRKFKDVNVKFFLMEISKEQSMYEFNQRRLQLLSYLSITRTK</sequence>
<organism evidence="1 2">
    <name type="scientific">Paenibacillus marchantiophytorum</name>
    <dbReference type="NCBI Taxonomy" id="1619310"/>
    <lineage>
        <taxon>Bacteria</taxon>
        <taxon>Bacillati</taxon>
        <taxon>Bacillota</taxon>
        <taxon>Bacilli</taxon>
        <taxon>Bacillales</taxon>
        <taxon>Paenibacillaceae</taxon>
        <taxon>Paenibacillus</taxon>
    </lineage>
</organism>
<dbReference type="Proteomes" id="UP000615455">
    <property type="component" value="Unassembled WGS sequence"/>
</dbReference>
<reference evidence="2" key="1">
    <citation type="journal article" date="2019" name="Int. J. Syst. Evol. Microbiol.">
        <title>The Global Catalogue of Microorganisms (GCM) 10K type strain sequencing project: providing services to taxonomists for standard genome sequencing and annotation.</title>
        <authorList>
            <consortium name="The Broad Institute Genomics Platform"/>
            <consortium name="The Broad Institute Genome Sequencing Center for Infectious Disease"/>
            <person name="Wu L."/>
            <person name="Ma J."/>
        </authorList>
    </citation>
    <scope>NUCLEOTIDE SEQUENCE [LARGE SCALE GENOMIC DNA]</scope>
    <source>
        <strain evidence="2">CGMCC 1.15043</strain>
    </source>
</reference>
<keyword evidence="2" id="KW-1185">Reference proteome</keyword>
<gene>
    <name evidence="1" type="ORF">GCM10008018_69630</name>
</gene>
<dbReference type="RefSeq" id="WP_189020533.1">
    <property type="nucleotide sequence ID" value="NZ_BMHE01000078.1"/>
</dbReference>
<protein>
    <submittedName>
        <fullName evidence="1">Uncharacterized protein</fullName>
    </submittedName>
</protein>
<proteinExistence type="predicted"/>
<name>A0ABQ1FIM1_9BACL</name>